<reference evidence="1 2" key="2">
    <citation type="journal article" date="2022" name="Mol. Ecol. Resour.">
        <title>The genomes of chicory, endive, great burdock and yacon provide insights into Asteraceae paleo-polyploidization history and plant inulin production.</title>
        <authorList>
            <person name="Fan W."/>
            <person name="Wang S."/>
            <person name="Wang H."/>
            <person name="Wang A."/>
            <person name="Jiang F."/>
            <person name="Liu H."/>
            <person name="Zhao H."/>
            <person name="Xu D."/>
            <person name="Zhang Y."/>
        </authorList>
    </citation>
    <scope>NUCLEOTIDE SEQUENCE [LARGE SCALE GENOMIC DNA]</scope>
    <source>
        <strain evidence="2">cv. Punajuju</strain>
        <tissue evidence="1">Leaves</tissue>
    </source>
</reference>
<keyword evidence="2" id="KW-1185">Reference proteome</keyword>
<dbReference type="Proteomes" id="UP001055811">
    <property type="component" value="Linkage Group LG06"/>
</dbReference>
<name>A0ACB9BID8_CICIN</name>
<evidence type="ECO:0000313" key="1">
    <source>
        <dbReference type="EMBL" id="KAI3721616.1"/>
    </source>
</evidence>
<comment type="caution">
    <text evidence="1">The sequence shown here is derived from an EMBL/GenBank/DDBJ whole genome shotgun (WGS) entry which is preliminary data.</text>
</comment>
<sequence length="72" mass="8416">MSETSVALDNLHGQMKSLSLRQESSEQTTKNCENLFLTYVYYYPSILSFCLFDFDVSPKFQILSDKEKDEVY</sequence>
<dbReference type="EMBL" id="CM042014">
    <property type="protein sequence ID" value="KAI3721616.1"/>
    <property type="molecule type" value="Genomic_DNA"/>
</dbReference>
<accession>A0ACB9BID8</accession>
<reference evidence="2" key="1">
    <citation type="journal article" date="2022" name="Mol. Ecol. Resour.">
        <title>The genomes of chicory, endive, great burdock and yacon provide insights into Asteraceae palaeo-polyploidization history and plant inulin production.</title>
        <authorList>
            <person name="Fan W."/>
            <person name="Wang S."/>
            <person name="Wang H."/>
            <person name="Wang A."/>
            <person name="Jiang F."/>
            <person name="Liu H."/>
            <person name="Zhao H."/>
            <person name="Xu D."/>
            <person name="Zhang Y."/>
        </authorList>
    </citation>
    <scope>NUCLEOTIDE SEQUENCE [LARGE SCALE GENOMIC DNA]</scope>
    <source>
        <strain evidence="2">cv. Punajuju</strain>
    </source>
</reference>
<proteinExistence type="predicted"/>
<evidence type="ECO:0000313" key="2">
    <source>
        <dbReference type="Proteomes" id="UP001055811"/>
    </source>
</evidence>
<protein>
    <submittedName>
        <fullName evidence="1">Uncharacterized protein</fullName>
    </submittedName>
</protein>
<gene>
    <name evidence="1" type="ORF">L2E82_32632</name>
</gene>
<organism evidence="1 2">
    <name type="scientific">Cichorium intybus</name>
    <name type="common">Chicory</name>
    <dbReference type="NCBI Taxonomy" id="13427"/>
    <lineage>
        <taxon>Eukaryota</taxon>
        <taxon>Viridiplantae</taxon>
        <taxon>Streptophyta</taxon>
        <taxon>Embryophyta</taxon>
        <taxon>Tracheophyta</taxon>
        <taxon>Spermatophyta</taxon>
        <taxon>Magnoliopsida</taxon>
        <taxon>eudicotyledons</taxon>
        <taxon>Gunneridae</taxon>
        <taxon>Pentapetalae</taxon>
        <taxon>asterids</taxon>
        <taxon>campanulids</taxon>
        <taxon>Asterales</taxon>
        <taxon>Asteraceae</taxon>
        <taxon>Cichorioideae</taxon>
        <taxon>Cichorieae</taxon>
        <taxon>Cichoriinae</taxon>
        <taxon>Cichorium</taxon>
    </lineage>
</organism>